<dbReference type="Gene3D" id="2.80.10.50">
    <property type="match status" value="2"/>
</dbReference>
<dbReference type="SMART" id="SM00458">
    <property type="entry name" value="RICIN"/>
    <property type="match status" value="1"/>
</dbReference>
<name>A0A4D4MIY0_STRAX</name>
<feature type="region of interest" description="Disordered" evidence="1">
    <location>
        <begin position="49"/>
        <end position="107"/>
    </location>
</feature>
<keyword evidence="2" id="KW-0472">Membrane</keyword>
<organism evidence="4 5">
    <name type="scientific">Streptomyces avermitilis</name>
    <dbReference type="NCBI Taxonomy" id="33903"/>
    <lineage>
        <taxon>Bacteria</taxon>
        <taxon>Bacillati</taxon>
        <taxon>Actinomycetota</taxon>
        <taxon>Actinomycetes</taxon>
        <taxon>Kitasatosporales</taxon>
        <taxon>Streptomycetaceae</taxon>
        <taxon>Streptomyces</taxon>
    </lineage>
</organism>
<evidence type="ECO:0000256" key="2">
    <source>
        <dbReference type="SAM" id="Phobius"/>
    </source>
</evidence>
<dbReference type="AlphaFoldDB" id="A0A4D4MIY0"/>
<dbReference type="SUPFAM" id="SSF50370">
    <property type="entry name" value="Ricin B-like lectins"/>
    <property type="match status" value="1"/>
</dbReference>
<sequence length="258" mass="27911">MQRGFLPRWLATFLGVFMALAITFVMLWIAYKPQVRTAATEKLQEAGISTLPPATPTPAAPLSSAPPAEPTPSRAQQPESGGGGVGAAASPQPTKKKETGPLPASNIVLRNATTKKCADIPGYDKGQATGPVREFTCDGTTHDNQLWNLEVREKGGGPGKSDLFQIRNTKDLNCMDLPDYGAKPAQTAVAEFPCNGTTADNQLWWLDKQDDGHYWIRNYSSNHLCLDVAGFSTGGNDTPLTIYHCSKTDDQEWDIVHP</sequence>
<keyword evidence="2" id="KW-1133">Transmembrane helix</keyword>
<dbReference type="PROSITE" id="PS50231">
    <property type="entry name" value="RICIN_B_LECTIN"/>
    <property type="match status" value="1"/>
</dbReference>
<protein>
    <recommendedName>
        <fullName evidence="3">Ricin B lectin domain-containing protein</fullName>
    </recommendedName>
</protein>
<dbReference type="EMBL" id="BJHY01000001">
    <property type="protein sequence ID" value="GDY71736.1"/>
    <property type="molecule type" value="Genomic_DNA"/>
</dbReference>
<accession>A0A4D4MIY0</accession>
<evidence type="ECO:0000313" key="4">
    <source>
        <dbReference type="EMBL" id="GDY71736.1"/>
    </source>
</evidence>
<dbReference type="Pfam" id="PF14200">
    <property type="entry name" value="RicinB_lectin_2"/>
    <property type="match status" value="1"/>
</dbReference>
<feature type="transmembrane region" description="Helical" evidence="2">
    <location>
        <begin position="9"/>
        <end position="31"/>
    </location>
</feature>
<evidence type="ECO:0000256" key="1">
    <source>
        <dbReference type="SAM" id="MobiDB-lite"/>
    </source>
</evidence>
<dbReference type="CDD" id="cd00161">
    <property type="entry name" value="beta-trefoil_Ricin-like"/>
    <property type="match status" value="1"/>
</dbReference>
<comment type="caution">
    <text evidence="4">The sequence shown here is derived from an EMBL/GenBank/DDBJ whole genome shotgun (WGS) entry which is preliminary data.</text>
</comment>
<gene>
    <name evidence="4" type="ORF">SAV31267_012210</name>
</gene>
<dbReference type="Proteomes" id="UP000299211">
    <property type="component" value="Unassembled WGS sequence"/>
</dbReference>
<evidence type="ECO:0000313" key="5">
    <source>
        <dbReference type="Proteomes" id="UP000299211"/>
    </source>
</evidence>
<proteinExistence type="predicted"/>
<keyword evidence="2" id="KW-0812">Transmembrane</keyword>
<dbReference type="InterPro" id="IPR000772">
    <property type="entry name" value="Ricin_B_lectin"/>
</dbReference>
<dbReference type="InterPro" id="IPR035992">
    <property type="entry name" value="Ricin_B-like_lectins"/>
</dbReference>
<reference evidence="4 5" key="1">
    <citation type="submission" date="2019-04" db="EMBL/GenBank/DDBJ databases">
        <title>Draft genome sequences of Streptomyces avermitilis ATCC 31267.</title>
        <authorList>
            <person name="Komaki H."/>
            <person name="Tamura T."/>
            <person name="Hosoyama A."/>
        </authorList>
    </citation>
    <scope>NUCLEOTIDE SEQUENCE [LARGE SCALE GENOMIC DNA]</scope>
    <source>
        <strain evidence="4 5">ATCC 31267</strain>
    </source>
</reference>
<feature type="domain" description="Ricin B lectin" evidence="3">
    <location>
        <begin position="105"/>
        <end position="256"/>
    </location>
</feature>
<evidence type="ECO:0000259" key="3">
    <source>
        <dbReference type="SMART" id="SM00458"/>
    </source>
</evidence>